<dbReference type="CDD" id="cd16964">
    <property type="entry name" value="YqgF"/>
    <property type="match status" value="1"/>
</dbReference>
<feature type="domain" description="YqgF/RNase H-like" evidence="5">
    <location>
        <begin position="22"/>
        <end position="127"/>
    </location>
</feature>
<dbReference type="GO" id="GO:0000967">
    <property type="term" value="P:rRNA 5'-end processing"/>
    <property type="evidence" value="ECO:0007669"/>
    <property type="project" value="TreeGrafter"/>
</dbReference>
<accession>A0A8J5H6P8</accession>
<organism evidence="6 7">
    <name type="scientific">Zingiber officinale</name>
    <name type="common">Ginger</name>
    <name type="synonym">Amomum zingiber</name>
    <dbReference type="NCBI Taxonomy" id="94328"/>
    <lineage>
        <taxon>Eukaryota</taxon>
        <taxon>Viridiplantae</taxon>
        <taxon>Streptophyta</taxon>
        <taxon>Embryophyta</taxon>
        <taxon>Tracheophyta</taxon>
        <taxon>Spermatophyta</taxon>
        <taxon>Magnoliopsida</taxon>
        <taxon>Liliopsida</taxon>
        <taxon>Zingiberales</taxon>
        <taxon>Zingiberaceae</taxon>
        <taxon>Zingiber</taxon>
    </lineage>
</organism>
<dbReference type="HAMAP" id="MF_00651">
    <property type="entry name" value="Nuclease_YqgF"/>
    <property type="match status" value="1"/>
</dbReference>
<name>A0A8J5H6P8_ZINOF</name>
<gene>
    <name evidence="6" type="ORF">ZIOFF_020535</name>
</gene>
<evidence type="ECO:0000256" key="2">
    <source>
        <dbReference type="ARBA" id="ARBA00022517"/>
    </source>
</evidence>
<keyword evidence="2" id="KW-0690">Ribosome biogenesis</keyword>
<protein>
    <recommendedName>
        <fullName evidence="5">YqgF/RNase H-like domain-containing protein</fullName>
    </recommendedName>
</protein>
<dbReference type="InterPro" id="IPR012337">
    <property type="entry name" value="RNaseH-like_sf"/>
</dbReference>
<evidence type="ECO:0000256" key="3">
    <source>
        <dbReference type="ARBA" id="ARBA00022722"/>
    </source>
</evidence>
<dbReference type="EMBL" id="JACMSC010000006">
    <property type="protein sequence ID" value="KAG6517155.1"/>
    <property type="molecule type" value="Genomic_DNA"/>
</dbReference>
<keyword evidence="3" id="KW-0540">Nuclease</keyword>
<dbReference type="SUPFAM" id="SSF53098">
    <property type="entry name" value="Ribonuclease H-like"/>
    <property type="match status" value="1"/>
</dbReference>
<evidence type="ECO:0000313" key="6">
    <source>
        <dbReference type="EMBL" id="KAG6517155.1"/>
    </source>
</evidence>
<proteinExistence type="inferred from homology"/>
<dbReference type="NCBIfam" id="TIGR00250">
    <property type="entry name" value="RNAse_H_YqgF"/>
    <property type="match status" value="1"/>
</dbReference>
<evidence type="ECO:0000259" key="5">
    <source>
        <dbReference type="SMART" id="SM00732"/>
    </source>
</evidence>
<evidence type="ECO:0000256" key="4">
    <source>
        <dbReference type="ARBA" id="ARBA00022801"/>
    </source>
</evidence>
<dbReference type="Proteomes" id="UP000734854">
    <property type="component" value="Unassembled WGS sequence"/>
</dbReference>
<dbReference type="GO" id="GO:0004518">
    <property type="term" value="F:nuclease activity"/>
    <property type="evidence" value="ECO:0007669"/>
    <property type="project" value="UniProtKB-KW"/>
</dbReference>
<sequence length="193" mass="21734">MKEVGPVVLFRKLYCLQNKQKARLLGLDVGQKYVGLAVSDVTNQSTSPLSVLVRKQSNIDLMAKDFQTLASQFSLAGLVVGFPFSLMGQTSVEAVQIRLFMEKLRKTGRLDGLTYTYWDESYTSKCVEALLEPLDLHPVKSKTIVDKFAAVGILQSALLISMKLINSWVTNIRRQGYLDNMNRDLRSRKITIE</sequence>
<dbReference type="InterPro" id="IPR005227">
    <property type="entry name" value="YqgF"/>
</dbReference>
<dbReference type="PANTHER" id="PTHR33317">
    <property type="entry name" value="POLYNUCLEOTIDYL TRANSFERASE, RIBONUCLEASE H-LIKE SUPERFAMILY PROTEIN"/>
    <property type="match status" value="1"/>
</dbReference>
<dbReference type="Pfam" id="PF03652">
    <property type="entry name" value="RuvX"/>
    <property type="match status" value="1"/>
</dbReference>
<dbReference type="AlphaFoldDB" id="A0A8J5H6P8"/>
<dbReference type="InterPro" id="IPR006641">
    <property type="entry name" value="YqgF/RNaseH-like_dom"/>
</dbReference>
<comment type="caution">
    <text evidence="6">The sequence shown here is derived from an EMBL/GenBank/DDBJ whole genome shotgun (WGS) entry which is preliminary data.</text>
</comment>
<dbReference type="SMART" id="SM00732">
    <property type="entry name" value="YqgFc"/>
    <property type="match status" value="1"/>
</dbReference>
<keyword evidence="4" id="KW-0378">Hydrolase</keyword>
<dbReference type="FunFam" id="3.30.420.140:FF:000008">
    <property type="entry name" value="Putative pre-16S rRNA nuclease"/>
    <property type="match status" value="1"/>
</dbReference>
<reference evidence="6 7" key="1">
    <citation type="submission" date="2020-08" db="EMBL/GenBank/DDBJ databases">
        <title>Plant Genome Project.</title>
        <authorList>
            <person name="Zhang R.-G."/>
        </authorList>
    </citation>
    <scope>NUCLEOTIDE SEQUENCE [LARGE SCALE GENOMIC DNA]</scope>
    <source>
        <tissue evidence="6">Rhizome</tissue>
    </source>
</reference>
<keyword evidence="7" id="KW-1185">Reference proteome</keyword>
<dbReference type="PANTHER" id="PTHR33317:SF1">
    <property type="entry name" value="POLYNUCLEOTIDYL TRANSFERASE, RIBONUCLEASE H-LIKE SUPERFAMILY PROTEIN"/>
    <property type="match status" value="1"/>
</dbReference>
<keyword evidence="1" id="KW-0963">Cytoplasm</keyword>
<evidence type="ECO:0000256" key="1">
    <source>
        <dbReference type="ARBA" id="ARBA00022490"/>
    </source>
</evidence>
<dbReference type="GO" id="GO:0016787">
    <property type="term" value="F:hydrolase activity"/>
    <property type="evidence" value="ECO:0007669"/>
    <property type="project" value="UniProtKB-KW"/>
</dbReference>
<evidence type="ECO:0000313" key="7">
    <source>
        <dbReference type="Proteomes" id="UP000734854"/>
    </source>
</evidence>
<dbReference type="Gene3D" id="3.30.420.140">
    <property type="entry name" value="YqgF/RNase H-like domain"/>
    <property type="match status" value="1"/>
</dbReference>
<dbReference type="InterPro" id="IPR037027">
    <property type="entry name" value="YqgF/RNaseH-like_dom_sf"/>
</dbReference>